<feature type="chain" id="PRO_5045019104" description="Glucosylceramidase" evidence="7">
    <location>
        <begin position="17"/>
        <end position="505"/>
    </location>
</feature>
<evidence type="ECO:0000313" key="10">
    <source>
        <dbReference type="Proteomes" id="UP000829291"/>
    </source>
</evidence>
<keyword evidence="6" id="KW-0443">Lipid metabolism</keyword>
<reference evidence="11 12" key="1">
    <citation type="submission" date="2025-05" db="UniProtKB">
        <authorList>
            <consortium name="RefSeq"/>
        </authorList>
    </citation>
    <scope>IDENTIFICATION</scope>
    <source>
        <tissue evidence="11 12">Thorax and Abdomen</tissue>
    </source>
</reference>
<protein>
    <recommendedName>
        <fullName evidence="3 6">Glucosylceramidase</fullName>
        <ecNumber evidence="3 6">3.2.1.45</ecNumber>
    </recommendedName>
</protein>
<keyword evidence="6" id="KW-0326">Glycosidase</keyword>
<evidence type="ECO:0000256" key="3">
    <source>
        <dbReference type="ARBA" id="ARBA00012658"/>
    </source>
</evidence>
<dbReference type="Proteomes" id="UP000829291">
    <property type="component" value="Chromosome 3"/>
</dbReference>
<feature type="domain" description="Glycosyl hydrolase family 30 beta sandwich" evidence="9">
    <location>
        <begin position="441"/>
        <end position="502"/>
    </location>
</feature>
<evidence type="ECO:0000313" key="11">
    <source>
        <dbReference type="RefSeq" id="XP_015524023.2"/>
    </source>
</evidence>
<dbReference type="InterPro" id="IPR001139">
    <property type="entry name" value="Glyco_hydro_30"/>
</dbReference>
<dbReference type="PRINTS" id="PR00843">
    <property type="entry name" value="GLHYDRLASE30"/>
</dbReference>
<dbReference type="SUPFAM" id="SSF51445">
    <property type="entry name" value="(Trans)glycosidases"/>
    <property type="match status" value="1"/>
</dbReference>
<evidence type="ECO:0000259" key="9">
    <source>
        <dbReference type="Pfam" id="PF17189"/>
    </source>
</evidence>
<name>A0A6J0CBH9_NEOLC</name>
<comment type="similarity">
    <text evidence="2 6">Belongs to the glycosyl hydrolase 30 family.</text>
</comment>
<keyword evidence="6" id="KW-0746">Sphingolipid metabolism</keyword>
<keyword evidence="5 6" id="KW-0378">Hydrolase</keyword>
<sequence>MRRCILFLATWICAVGSHPCVHRDFGNNGTVCVCNATYCDSTPVPEVPDVGFYIRYTSSKDGLRFSKTDGVFSKEVPTHSDSFRLDPSITFQPIHGFGGGFSDSACINIKNLSSGAQENLMRTYFSKEGSNYNFGRIPIGATDFSTRAYTLDDHDGDVLLEKFSLAQEDILYKIPVMKRALEINPDLKLFAAAWTAPPWMRTNHNYTGYGFLLEEYYQVYANYLLKFMDKYKDHGLEMWALSTGNEPWIGTINISHYGAMGFTPKHMGKWVANNLGPTISKSKHNRTLILTYDDVRSHLDSFINIMFENELARSYIAAIAIHTYEDTLYPTVLVEKIHQDYPDKFIFMTEISTGDPQPDTGLVPLGSWDFADVYIMEMFQNFENWVAGWVDWNLAVNMYGGPNYLGNYKDAAIIVNAEVDEFYKQPLYYALTHFSKFTPPGSIRVGLAHGNTSVKAMAFETPKEEMILLIYNNCTTDQNVAINDPRRGNIHLHLPPKSIHTILYK</sequence>
<dbReference type="GO" id="GO:0016020">
    <property type="term" value="C:membrane"/>
    <property type="evidence" value="ECO:0007669"/>
    <property type="project" value="GOC"/>
</dbReference>
<evidence type="ECO:0000256" key="1">
    <source>
        <dbReference type="ARBA" id="ARBA00001013"/>
    </source>
</evidence>
<proteinExistence type="inferred from homology"/>
<organism evidence="10 11">
    <name type="scientific">Neodiprion lecontei</name>
    <name type="common">Redheaded pine sawfly</name>
    <dbReference type="NCBI Taxonomy" id="441921"/>
    <lineage>
        <taxon>Eukaryota</taxon>
        <taxon>Metazoa</taxon>
        <taxon>Ecdysozoa</taxon>
        <taxon>Arthropoda</taxon>
        <taxon>Hexapoda</taxon>
        <taxon>Insecta</taxon>
        <taxon>Pterygota</taxon>
        <taxon>Neoptera</taxon>
        <taxon>Endopterygota</taxon>
        <taxon>Hymenoptera</taxon>
        <taxon>Tenthredinoidea</taxon>
        <taxon>Diprionidae</taxon>
        <taxon>Diprioninae</taxon>
        <taxon>Neodiprion</taxon>
    </lineage>
</organism>
<dbReference type="Gene3D" id="3.20.20.80">
    <property type="entry name" value="Glycosidases"/>
    <property type="match status" value="1"/>
</dbReference>
<evidence type="ECO:0000313" key="12">
    <source>
        <dbReference type="RefSeq" id="XP_046590534.1"/>
    </source>
</evidence>
<dbReference type="GeneID" id="107227407"/>
<dbReference type="SUPFAM" id="SSF51011">
    <property type="entry name" value="Glycosyl hydrolase domain"/>
    <property type="match status" value="1"/>
</dbReference>
<dbReference type="InterPro" id="IPR033452">
    <property type="entry name" value="GH30_C"/>
</dbReference>
<evidence type="ECO:0000256" key="4">
    <source>
        <dbReference type="ARBA" id="ARBA00022729"/>
    </source>
</evidence>
<dbReference type="KEGG" id="nlo:107227407"/>
<dbReference type="InterPro" id="IPR033453">
    <property type="entry name" value="Glyco_hydro_30_TIM-barrel"/>
</dbReference>
<evidence type="ECO:0000256" key="5">
    <source>
        <dbReference type="ARBA" id="ARBA00022801"/>
    </source>
</evidence>
<dbReference type="AlphaFoldDB" id="A0A6J0CBH9"/>
<dbReference type="InterPro" id="IPR017853">
    <property type="entry name" value="GH"/>
</dbReference>
<dbReference type="GO" id="GO:0006680">
    <property type="term" value="P:glucosylceramide catabolic process"/>
    <property type="evidence" value="ECO:0007669"/>
    <property type="project" value="TreeGrafter"/>
</dbReference>
<keyword evidence="10" id="KW-1185">Reference proteome</keyword>
<evidence type="ECO:0000256" key="6">
    <source>
        <dbReference type="RuleBase" id="RU361188"/>
    </source>
</evidence>
<comment type="catalytic activity">
    <reaction evidence="1">
        <text>a beta-D-glucosyl-(1&lt;-&gt;1')-N-acylsphing-4-enine + H2O = an N-acylsphing-4-enine + D-glucose</text>
        <dbReference type="Rhea" id="RHEA:13269"/>
        <dbReference type="ChEBI" id="CHEBI:4167"/>
        <dbReference type="ChEBI" id="CHEBI:15377"/>
        <dbReference type="ChEBI" id="CHEBI:22801"/>
        <dbReference type="ChEBI" id="CHEBI:52639"/>
        <dbReference type="EC" id="3.2.1.45"/>
    </reaction>
    <physiologicalReaction direction="left-to-right" evidence="1">
        <dbReference type="Rhea" id="RHEA:13270"/>
    </physiologicalReaction>
</comment>
<evidence type="ECO:0000256" key="7">
    <source>
        <dbReference type="SAM" id="SignalP"/>
    </source>
</evidence>
<dbReference type="InParanoid" id="A0A6J0CBH9"/>
<dbReference type="EC" id="3.2.1.45" evidence="3 6"/>
<dbReference type="PANTHER" id="PTHR11069:SF23">
    <property type="entry name" value="LYSOSOMAL ACID GLUCOSYLCERAMIDASE"/>
    <property type="match status" value="1"/>
</dbReference>
<dbReference type="Pfam" id="PF02055">
    <property type="entry name" value="Glyco_hydro_30"/>
    <property type="match status" value="1"/>
</dbReference>
<dbReference type="GO" id="GO:0004348">
    <property type="term" value="F:glucosylceramidase activity"/>
    <property type="evidence" value="ECO:0007669"/>
    <property type="project" value="UniProtKB-EC"/>
</dbReference>
<keyword evidence="4 7" id="KW-0732">Signal</keyword>
<gene>
    <name evidence="11 12" type="primary">LOC107227407</name>
</gene>
<accession>A0A6J0CBH9</accession>
<dbReference type="FunCoup" id="A0A6J0CBH9">
    <property type="interactions" value="171"/>
</dbReference>
<dbReference type="RefSeq" id="XP_015524023.2">
    <property type="nucleotide sequence ID" value="XM_015668537.2"/>
</dbReference>
<feature type="signal peptide" evidence="7">
    <location>
        <begin position="1"/>
        <end position="16"/>
    </location>
</feature>
<dbReference type="Pfam" id="PF17189">
    <property type="entry name" value="Glyco_hydro_30C"/>
    <property type="match status" value="1"/>
</dbReference>
<dbReference type="PANTHER" id="PTHR11069">
    <property type="entry name" value="GLUCOSYLCERAMIDASE"/>
    <property type="match status" value="1"/>
</dbReference>
<dbReference type="OrthoDB" id="2160638at2759"/>
<evidence type="ECO:0000259" key="8">
    <source>
        <dbReference type="Pfam" id="PF02055"/>
    </source>
</evidence>
<feature type="domain" description="Glycosyl hydrolase family 30 TIM-barrel" evidence="8">
    <location>
        <begin position="94"/>
        <end position="437"/>
    </location>
</feature>
<dbReference type="RefSeq" id="XP_046590534.1">
    <property type="nucleotide sequence ID" value="XM_046734578.1"/>
</dbReference>
<evidence type="ECO:0000256" key="2">
    <source>
        <dbReference type="ARBA" id="ARBA00005382"/>
    </source>
</evidence>